<dbReference type="EMBL" id="QQAH01000013">
    <property type="protein sequence ID" value="RDD81020.1"/>
    <property type="molecule type" value="Genomic_DNA"/>
</dbReference>
<feature type="domain" description="N-acetyltransferase" evidence="1">
    <location>
        <begin position="7"/>
        <end position="165"/>
    </location>
</feature>
<reference evidence="2 3" key="1">
    <citation type="submission" date="2018-07" db="EMBL/GenBank/DDBJ databases">
        <title>Dyella tabacisoli L4-6T, whole genome shotgun sequence.</title>
        <authorList>
            <person name="Zhou X.-K."/>
            <person name="Li W.-J."/>
            <person name="Duan Y.-Q."/>
        </authorList>
    </citation>
    <scope>NUCLEOTIDE SEQUENCE [LARGE SCALE GENOMIC DNA]</scope>
    <source>
        <strain evidence="2 3">L4-6</strain>
    </source>
</reference>
<dbReference type="OrthoDB" id="8304386at2"/>
<comment type="caution">
    <text evidence="2">The sequence shown here is derived from an EMBL/GenBank/DDBJ whole genome shotgun (WGS) entry which is preliminary data.</text>
</comment>
<dbReference type="Proteomes" id="UP000253782">
    <property type="component" value="Unassembled WGS sequence"/>
</dbReference>
<keyword evidence="2" id="KW-0808">Transferase</keyword>
<keyword evidence="3" id="KW-1185">Reference proteome</keyword>
<sequence>MRELPAIVVAPVDASLREAVMRLRVHPAQQDFVGIISNLLAEADNSRSSEPMAVLHGATPIGFYCIETRSRSIVGRDFGPTALGLRAFFIDADWQGRGWGAQAMTAILADLATRHPAARRLVLTVNCSNHAALTLYRRCGFEDSGELYHGGRAGPQHLLLRALPG</sequence>
<dbReference type="InterPro" id="IPR050276">
    <property type="entry name" value="MshD_Acetyltransferase"/>
</dbReference>
<dbReference type="SUPFAM" id="SSF55729">
    <property type="entry name" value="Acyl-CoA N-acyltransferases (Nat)"/>
    <property type="match status" value="1"/>
</dbReference>
<dbReference type="RefSeq" id="WP_114846324.1">
    <property type="nucleotide sequence ID" value="NZ_JBHSPE010000008.1"/>
</dbReference>
<dbReference type="PANTHER" id="PTHR43617">
    <property type="entry name" value="L-AMINO ACID N-ACETYLTRANSFERASE"/>
    <property type="match status" value="1"/>
</dbReference>
<dbReference type="GO" id="GO:0016747">
    <property type="term" value="F:acyltransferase activity, transferring groups other than amino-acyl groups"/>
    <property type="evidence" value="ECO:0007669"/>
    <property type="project" value="InterPro"/>
</dbReference>
<dbReference type="InterPro" id="IPR016181">
    <property type="entry name" value="Acyl_CoA_acyltransferase"/>
</dbReference>
<evidence type="ECO:0000313" key="3">
    <source>
        <dbReference type="Proteomes" id="UP000253782"/>
    </source>
</evidence>
<dbReference type="CDD" id="cd04301">
    <property type="entry name" value="NAT_SF"/>
    <property type="match status" value="1"/>
</dbReference>
<dbReference type="Pfam" id="PF00583">
    <property type="entry name" value="Acetyltransf_1"/>
    <property type="match status" value="1"/>
</dbReference>
<protein>
    <submittedName>
        <fullName evidence="2">GNAT family N-acetyltransferase</fullName>
    </submittedName>
</protein>
<dbReference type="AlphaFoldDB" id="A0A369UN33"/>
<evidence type="ECO:0000259" key="1">
    <source>
        <dbReference type="PROSITE" id="PS51186"/>
    </source>
</evidence>
<dbReference type="InterPro" id="IPR000182">
    <property type="entry name" value="GNAT_dom"/>
</dbReference>
<dbReference type="Gene3D" id="3.40.630.30">
    <property type="match status" value="1"/>
</dbReference>
<evidence type="ECO:0000313" key="2">
    <source>
        <dbReference type="EMBL" id="RDD81020.1"/>
    </source>
</evidence>
<dbReference type="PROSITE" id="PS51186">
    <property type="entry name" value="GNAT"/>
    <property type="match status" value="1"/>
</dbReference>
<proteinExistence type="predicted"/>
<gene>
    <name evidence="2" type="ORF">DVJ77_15090</name>
</gene>
<dbReference type="PANTHER" id="PTHR43617:SF22">
    <property type="entry name" value="L-AMINO ACID N-ACETYLTRANSFERASE AAAT"/>
    <property type="match status" value="1"/>
</dbReference>
<accession>A0A369UN33</accession>
<name>A0A369UN33_9GAMM</name>
<organism evidence="2 3">
    <name type="scientific">Dyella tabacisoli</name>
    <dbReference type="NCBI Taxonomy" id="2282381"/>
    <lineage>
        <taxon>Bacteria</taxon>
        <taxon>Pseudomonadati</taxon>
        <taxon>Pseudomonadota</taxon>
        <taxon>Gammaproteobacteria</taxon>
        <taxon>Lysobacterales</taxon>
        <taxon>Rhodanobacteraceae</taxon>
        <taxon>Dyella</taxon>
    </lineage>
</organism>